<keyword evidence="2" id="KW-1185">Reference proteome</keyword>
<dbReference type="AlphaFoldDB" id="A0AAE0WDI0"/>
<accession>A0AAE0WDI0</accession>
<dbReference type="EMBL" id="JAEAOA010001788">
    <property type="protein sequence ID" value="KAK3611323.1"/>
    <property type="molecule type" value="Genomic_DNA"/>
</dbReference>
<name>A0AAE0WDI0_9BIVA</name>
<reference evidence="1" key="1">
    <citation type="journal article" date="2021" name="Genome Biol. Evol.">
        <title>A High-Quality Reference Genome for a Parasitic Bivalve with Doubly Uniparental Inheritance (Bivalvia: Unionida).</title>
        <authorList>
            <person name="Smith C.H."/>
        </authorList>
    </citation>
    <scope>NUCLEOTIDE SEQUENCE</scope>
    <source>
        <strain evidence="1">CHS0354</strain>
    </source>
</reference>
<evidence type="ECO:0000313" key="2">
    <source>
        <dbReference type="Proteomes" id="UP001195483"/>
    </source>
</evidence>
<gene>
    <name evidence="1" type="ORF">CHS0354_029972</name>
</gene>
<proteinExistence type="predicted"/>
<feature type="non-terminal residue" evidence="1">
    <location>
        <position position="64"/>
    </location>
</feature>
<sequence>QSECLLPSSSSRERNIFTIIENYIQLPDVAVIRKFQTFYLGSEKHHIHMARYVEKAQGTPNGIT</sequence>
<organism evidence="1 2">
    <name type="scientific">Potamilus streckersoni</name>
    <dbReference type="NCBI Taxonomy" id="2493646"/>
    <lineage>
        <taxon>Eukaryota</taxon>
        <taxon>Metazoa</taxon>
        <taxon>Spiralia</taxon>
        <taxon>Lophotrochozoa</taxon>
        <taxon>Mollusca</taxon>
        <taxon>Bivalvia</taxon>
        <taxon>Autobranchia</taxon>
        <taxon>Heteroconchia</taxon>
        <taxon>Palaeoheterodonta</taxon>
        <taxon>Unionida</taxon>
        <taxon>Unionoidea</taxon>
        <taxon>Unionidae</taxon>
        <taxon>Ambleminae</taxon>
        <taxon>Lampsilini</taxon>
        <taxon>Potamilus</taxon>
    </lineage>
</organism>
<reference evidence="1" key="3">
    <citation type="submission" date="2023-05" db="EMBL/GenBank/DDBJ databases">
        <authorList>
            <person name="Smith C.H."/>
        </authorList>
    </citation>
    <scope>NUCLEOTIDE SEQUENCE</scope>
    <source>
        <strain evidence="1">CHS0354</strain>
        <tissue evidence="1">Mantle</tissue>
    </source>
</reference>
<reference evidence="1" key="2">
    <citation type="journal article" date="2021" name="Genome Biol. Evol.">
        <title>Developing a high-quality reference genome for a parasitic bivalve with doubly uniparental inheritance (Bivalvia: Unionida).</title>
        <authorList>
            <person name="Smith C.H."/>
        </authorList>
    </citation>
    <scope>NUCLEOTIDE SEQUENCE</scope>
    <source>
        <strain evidence="1">CHS0354</strain>
        <tissue evidence="1">Mantle</tissue>
    </source>
</reference>
<protein>
    <submittedName>
        <fullName evidence="1">Uncharacterized protein</fullName>
    </submittedName>
</protein>
<feature type="non-terminal residue" evidence="1">
    <location>
        <position position="1"/>
    </location>
</feature>
<evidence type="ECO:0000313" key="1">
    <source>
        <dbReference type="EMBL" id="KAK3611323.1"/>
    </source>
</evidence>
<dbReference type="Proteomes" id="UP001195483">
    <property type="component" value="Unassembled WGS sequence"/>
</dbReference>
<comment type="caution">
    <text evidence="1">The sequence shown here is derived from an EMBL/GenBank/DDBJ whole genome shotgun (WGS) entry which is preliminary data.</text>
</comment>